<organism evidence="1 2">
    <name type="scientific">Mikania micrantha</name>
    <name type="common">bitter vine</name>
    <dbReference type="NCBI Taxonomy" id="192012"/>
    <lineage>
        <taxon>Eukaryota</taxon>
        <taxon>Viridiplantae</taxon>
        <taxon>Streptophyta</taxon>
        <taxon>Embryophyta</taxon>
        <taxon>Tracheophyta</taxon>
        <taxon>Spermatophyta</taxon>
        <taxon>Magnoliopsida</taxon>
        <taxon>eudicotyledons</taxon>
        <taxon>Gunneridae</taxon>
        <taxon>Pentapetalae</taxon>
        <taxon>asterids</taxon>
        <taxon>campanulids</taxon>
        <taxon>Asterales</taxon>
        <taxon>Asteraceae</taxon>
        <taxon>Asteroideae</taxon>
        <taxon>Heliantheae alliance</taxon>
        <taxon>Eupatorieae</taxon>
        <taxon>Mikania</taxon>
    </lineage>
</organism>
<dbReference type="EMBL" id="SZYD01000019">
    <property type="protein sequence ID" value="KAD2393761.1"/>
    <property type="molecule type" value="Genomic_DNA"/>
</dbReference>
<gene>
    <name evidence="1" type="ORF">E3N88_40738</name>
</gene>
<comment type="caution">
    <text evidence="1">The sequence shown here is derived from an EMBL/GenBank/DDBJ whole genome shotgun (WGS) entry which is preliminary data.</text>
</comment>
<protein>
    <submittedName>
        <fullName evidence="1">Uncharacterized protein</fullName>
    </submittedName>
</protein>
<sequence>MVASLADWLEGKDSMIDWVLINHGPTTTWVETVEHLANNFMRKKKLVFILKLGAETLSILLSFELKICDNWGFASDPRVFVAVSSTTRL</sequence>
<keyword evidence="2" id="KW-1185">Reference proteome</keyword>
<dbReference type="AlphaFoldDB" id="A0A5N6LPG8"/>
<reference evidence="1 2" key="1">
    <citation type="submission" date="2019-05" db="EMBL/GenBank/DDBJ databases">
        <title>Mikania micrantha, genome provides insights into the molecular mechanism of rapid growth.</title>
        <authorList>
            <person name="Liu B."/>
        </authorList>
    </citation>
    <scope>NUCLEOTIDE SEQUENCE [LARGE SCALE GENOMIC DNA]</scope>
    <source>
        <strain evidence="1">NLD-2019</strain>
        <tissue evidence="1">Leaf</tissue>
    </source>
</reference>
<evidence type="ECO:0000313" key="1">
    <source>
        <dbReference type="EMBL" id="KAD2393761.1"/>
    </source>
</evidence>
<dbReference type="Proteomes" id="UP000326396">
    <property type="component" value="Linkage Group LG9"/>
</dbReference>
<name>A0A5N6LPG8_9ASTR</name>
<accession>A0A5N6LPG8</accession>
<proteinExistence type="predicted"/>
<evidence type="ECO:0000313" key="2">
    <source>
        <dbReference type="Proteomes" id="UP000326396"/>
    </source>
</evidence>